<accession>A0A2J9PMG8</accession>
<dbReference type="RefSeq" id="WP_083068595.1">
    <property type="nucleotide sequence ID" value="NZ_NBTM02000001.1"/>
</dbReference>
<keyword evidence="2" id="KW-1133">Transmembrane helix</keyword>
<organism evidence="3 4">
    <name type="scientific">Aerococcus viridans</name>
    <dbReference type="NCBI Taxonomy" id="1377"/>
    <lineage>
        <taxon>Bacteria</taxon>
        <taxon>Bacillati</taxon>
        <taxon>Bacillota</taxon>
        <taxon>Bacilli</taxon>
        <taxon>Lactobacillales</taxon>
        <taxon>Aerococcaceae</taxon>
        <taxon>Aerococcus</taxon>
    </lineage>
</organism>
<dbReference type="Proteomes" id="UP000192813">
    <property type="component" value="Unassembled WGS sequence"/>
</dbReference>
<evidence type="ECO:0000313" key="4">
    <source>
        <dbReference type="Proteomes" id="UP000192813"/>
    </source>
</evidence>
<protein>
    <submittedName>
        <fullName evidence="3">Uncharacterized protein</fullName>
    </submittedName>
</protein>
<evidence type="ECO:0000256" key="2">
    <source>
        <dbReference type="SAM" id="Phobius"/>
    </source>
</evidence>
<sequence length="72" mass="8706">MFNRRKTNAQDKHGDRNRLEQLSARQRQRERFKEQPDRIRDNPKDTFVDIIIFLVIIAVITGLVFLYWAFSL</sequence>
<feature type="compositionally biased region" description="Basic and acidic residues" evidence="1">
    <location>
        <begin position="27"/>
        <end position="42"/>
    </location>
</feature>
<reference evidence="4" key="1">
    <citation type="submission" date="2017-12" db="EMBL/GenBank/DDBJ databases">
        <title>FDA dAtabase for Regulatory Grade micrObial Sequences (FDA-ARGOS): Supporting development and validation of Infectious Disease Dx tests.</title>
        <authorList>
            <person name="Hoffmann M."/>
            <person name="Allard M."/>
            <person name="Evans P."/>
            <person name="Brown E."/>
            <person name="Tallon L."/>
            <person name="Sadzewicz L."/>
            <person name="Sengamalay N."/>
            <person name="Ott S."/>
            <person name="Godinez A."/>
            <person name="Nagaraj S."/>
            <person name="Vavikolanu K."/>
            <person name="Aluvathingal J."/>
            <person name="Nadendla S."/>
            <person name="Sichtig H."/>
        </authorList>
    </citation>
    <scope>NUCLEOTIDE SEQUENCE [LARGE SCALE GENOMIC DNA]</scope>
    <source>
        <strain evidence="4">FDAARGOS_249</strain>
    </source>
</reference>
<proteinExistence type="predicted"/>
<evidence type="ECO:0000256" key="1">
    <source>
        <dbReference type="SAM" id="MobiDB-lite"/>
    </source>
</evidence>
<feature type="transmembrane region" description="Helical" evidence="2">
    <location>
        <begin position="47"/>
        <end position="70"/>
    </location>
</feature>
<evidence type="ECO:0000313" key="3">
    <source>
        <dbReference type="EMBL" id="PNL91543.1"/>
    </source>
</evidence>
<keyword evidence="2" id="KW-0472">Membrane</keyword>
<comment type="caution">
    <text evidence="3">The sequence shown here is derived from an EMBL/GenBank/DDBJ whole genome shotgun (WGS) entry which is preliminary data.</text>
</comment>
<name>A0A2J9PMG8_9LACT</name>
<dbReference type="EMBL" id="NBTM02000001">
    <property type="protein sequence ID" value="PNL91543.1"/>
    <property type="molecule type" value="Genomic_DNA"/>
</dbReference>
<keyword evidence="2" id="KW-0812">Transmembrane</keyword>
<feature type="region of interest" description="Disordered" evidence="1">
    <location>
        <begin position="1"/>
        <end position="42"/>
    </location>
</feature>
<dbReference type="AlphaFoldDB" id="A0A2J9PMG8"/>
<feature type="compositionally biased region" description="Basic and acidic residues" evidence="1">
    <location>
        <begin position="8"/>
        <end position="19"/>
    </location>
</feature>
<gene>
    <name evidence="3" type="ORF">A6J77_004630</name>
</gene>